<proteinExistence type="predicted"/>
<dbReference type="PANTHER" id="PTHR33116:SF78">
    <property type="entry name" value="OS12G0587133 PROTEIN"/>
    <property type="match status" value="1"/>
</dbReference>
<name>A0A9K3IP60_HELAN</name>
<feature type="domain" description="Reverse transcriptase zinc-binding" evidence="1">
    <location>
        <begin position="324"/>
        <end position="409"/>
    </location>
</feature>
<dbReference type="InterPro" id="IPR026960">
    <property type="entry name" value="RVT-Znf"/>
</dbReference>
<protein>
    <submittedName>
        <fullName evidence="2">Reverse transcriptase zinc-binding domain-containing protein</fullName>
    </submittedName>
</protein>
<evidence type="ECO:0000313" key="3">
    <source>
        <dbReference type="Proteomes" id="UP000215914"/>
    </source>
</evidence>
<keyword evidence="2" id="KW-0808">Transferase</keyword>
<sequence>MCRHYMKILRCFYMCAGLKINLNLNKSELIGLGVEPAEVRRVAAGFNCKAGELPFVHLGVLVGAKMHRINRWKAVFDTFETRLAMWKASCLSIGGRLTLIKSVLECIPNYYLSFFKAPSGVVKGLEKIIRNFLWGGSSEVNKIPWVSWNRVSVPVDMGGIGISSLSDVNVSLLSKWYWRYKNDAIGLWRKVIDSFHLGRNCWKSVPANNNIRGIWKNIVSVVEKTAVGDMKLAQKFGCKLGSGDSIRFWLDSWACDSPLKDLFPALFRLESDKFCCVRDRFDGESSSYSGRWNWSKPLDRLLSGKAPSGSRDRWVWDGGKNGEFSVREVKHFLKSGYDFSNYFRFIWSKWVPKKCNILLWRAEMGRIATTDALIKRNCFSRNNVCSLCEDGEESAEHLFCSCVVAANIWYLISRWCRISPIFAFYIRDLTSVHEHSGLHRVAKEALHGIILTGCWCIWKARNERRFNNNRKAILDIFQDIKGLSFIWYRNRSKNRGKKRRRNKIGDRWRSTAVVVSGNGGGWWRRQVMTPAVMCTSSV</sequence>
<dbReference type="GO" id="GO:0003964">
    <property type="term" value="F:RNA-directed DNA polymerase activity"/>
    <property type="evidence" value="ECO:0007669"/>
    <property type="project" value="UniProtKB-KW"/>
</dbReference>
<dbReference type="AlphaFoldDB" id="A0A9K3IP60"/>
<accession>A0A9K3IP60</accession>
<gene>
    <name evidence="2" type="ORF">HanXRQr2_Chr07g0311801</name>
</gene>
<keyword evidence="2" id="KW-0548">Nucleotidyltransferase</keyword>
<comment type="caution">
    <text evidence="2">The sequence shown here is derived from an EMBL/GenBank/DDBJ whole genome shotgun (WGS) entry which is preliminary data.</text>
</comment>
<keyword evidence="2" id="KW-0695">RNA-directed DNA polymerase</keyword>
<reference evidence="2" key="2">
    <citation type="submission" date="2020-06" db="EMBL/GenBank/DDBJ databases">
        <title>Helianthus annuus Genome sequencing and assembly Release 2.</title>
        <authorList>
            <person name="Gouzy J."/>
            <person name="Langlade N."/>
            <person name="Munos S."/>
        </authorList>
    </citation>
    <scope>NUCLEOTIDE SEQUENCE</scope>
    <source>
        <tissue evidence="2">Leaves</tissue>
    </source>
</reference>
<keyword evidence="3" id="KW-1185">Reference proteome</keyword>
<dbReference type="Gramene" id="mRNA:HanXRQr2_Chr07g0311801">
    <property type="protein sequence ID" value="mRNA:HanXRQr2_Chr07g0311801"/>
    <property type="gene ID" value="HanXRQr2_Chr07g0311801"/>
</dbReference>
<dbReference type="Proteomes" id="UP000215914">
    <property type="component" value="Unassembled WGS sequence"/>
</dbReference>
<dbReference type="PANTHER" id="PTHR33116">
    <property type="entry name" value="REVERSE TRANSCRIPTASE ZINC-BINDING DOMAIN-CONTAINING PROTEIN-RELATED-RELATED"/>
    <property type="match status" value="1"/>
</dbReference>
<reference evidence="2" key="1">
    <citation type="journal article" date="2017" name="Nature">
        <title>The sunflower genome provides insights into oil metabolism, flowering and Asterid evolution.</title>
        <authorList>
            <person name="Badouin H."/>
            <person name="Gouzy J."/>
            <person name="Grassa C.J."/>
            <person name="Murat F."/>
            <person name="Staton S.E."/>
            <person name="Cottret L."/>
            <person name="Lelandais-Briere C."/>
            <person name="Owens G.L."/>
            <person name="Carrere S."/>
            <person name="Mayjonade B."/>
            <person name="Legrand L."/>
            <person name="Gill N."/>
            <person name="Kane N.C."/>
            <person name="Bowers J.E."/>
            <person name="Hubner S."/>
            <person name="Bellec A."/>
            <person name="Berard A."/>
            <person name="Berges H."/>
            <person name="Blanchet N."/>
            <person name="Boniface M.C."/>
            <person name="Brunel D."/>
            <person name="Catrice O."/>
            <person name="Chaidir N."/>
            <person name="Claudel C."/>
            <person name="Donnadieu C."/>
            <person name="Faraut T."/>
            <person name="Fievet G."/>
            <person name="Helmstetter N."/>
            <person name="King M."/>
            <person name="Knapp S.J."/>
            <person name="Lai Z."/>
            <person name="Le Paslier M.C."/>
            <person name="Lippi Y."/>
            <person name="Lorenzon L."/>
            <person name="Mandel J.R."/>
            <person name="Marage G."/>
            <person name="Marchand G."/>
            <person name="Marquand E."/>
            <person name="Bret-Mestries E."/>
            <person name="Morien E."/>
            <person name="Nambeesan S."/>
            <person name="Nguyen T."/>
            <person name="Pegot-Espagnet P."/>
            <person name="Pouilly N."/>
            <person name="Raftis F."/>
            <person name="Sallet E."/>
            <person name="Schiex T."/>
            <person name="Thomas J."/>
            <person name="Vandecasteele C."/>
            <person name="Vares D."/>
            <person name="Vear F."/>
            <person name="Vautrin S."/>
            <person name="Crespi M."/>
            <person name="Mangin B."/>
            <person name="Burke J.M."/>
            <person name="Salse J."/>
            <person name="Munos S."/>
            <person name="Vincourt P."/>
            <person name="Rieseberg L.H."/>
            <person name="Langlade N.B."/>
        </authorList>
    </citation>
    <scope>NUCLEOTIDE SEQUENCE</scope>
    <source>
        <tissue evidence="2">Leaves</tissue>
    </source>
</reference>
<dbReference type="EMBL" id="MNCJ02000322">
    <property type="protein sequence ID" value="KAF5800069.1"/>
    <property type="molecule type" value="Genomic_DNA"/>
</dbReference>
<evidence type="ECO:0000259" key="1">
    <source>
        <dbReference type="Pfam" id="PF13966"/>
    </source>
</evidence>
<evidence type="ECO:0000313" key="2">
    <source>
        <dbReference type="EMBL" id="KAF5800069.1"/>
    </source>
</evidence>
<dbReference type="Pfam" id="PF13966">
    <property type="entry name" value="zf-RVT"/>
    <property type="match status" value="1"/>
</dbReference>
<organism evidence="2 3">
    <name type="scientific">Helianthus annuus</name>
    <name type="common">Common sunflower</name>
    <dbReference type="NCBI Taxonomy" id="4232"/>
    <lineage>
        <taxon>Eukaryota</taxon>
        <taxon>Viridiplantae</taxon>
        <taxon>Streptophyta</taxon>
        <taxon>Embryophyta</taxon>
        <taxon>Tracheophyta</taxon>
        <taxon>Spermatophyta</taxon>
        <taxon>Magnoliopsida</taxon>
        <taxon>eudicotyledons</taxon>
        <taxon>Gunneridae</taxon>
        <taxon>Pentapetalae</taxon>
        <taxon>asterids</taxon>
        <taxon>campanulids</taxon>
        <taxon>Asterales</taxon>
        <taxon>Asteraceae</taxon>
        <taxon>Asteroideae</taxon>
        <taxon>Heliantheae alliance</taxon>
        <taxon>Heliantheae</taxon>
        <taxon>Helianthus</taxon>
    </lineage>
</organism>